<comment type="caution">
    <text evidence="6">The sequence shown here is derived from an EMBL/GenBank/DDBJ whole genome shotgun (WGS) entry which is preliminary data.</text>
</comment>
<evidence type="ECO:0000256" key="5">
    <source>
        <dbReference type="SAM" id="Phobius"/>
    </source>
</evidence>
<keyword evidence="7" id="KW-1185">Reference proteome</keyword>
<dbReference type="RefSeq" id="WP_075728474.1">
    <property type="nucleotide sequence ID" value="NZ_LTDM01000065.1"/>
</dbReference>
<keyword evidence="2 5" id="KW-0812">Transmembrane</keyword>
<dbReference type="GO" id="GO:0016020">
    <property type="term" value="C:membrane"/>
    <property type="evidence" value="ECO:0007669"/>
    <property type="project" value="UniProtKB-SubCell"/>
</dbReference>
<organism evidence="6 7">
    <name type="scientific">Tissierella creatinophila DSM 6911</name>
    <dbReference type="NCBI Taxonomy" id="1123403"/>
    <lineage>
        <taxon>Bacteria</taxon>
        <taxon>Bacillati</taxon>
        <taxon>Bacillota</taxon>
        <taxon>Tissierellia</taxon>
        <taxon>Tissierellales</taxon>
        <taxon>Tissierellaceae</taxon>
        <taxon>Tissierella</taxon>
    </lineage>
</organism>
<proteinExistence type="predicted"/>
<gene>
    <name evidence="6" type="ORF">TICRE_24500</name>
</gene>
<evidence type="ECO:0000256" key="2">
    <source>
        <dbReference type="ARBA" id="ARBA00022692"/>
    </source>
</evidence>
<feature type="transmembrane region" description="Helical" evidence="5">
    <location>
        <begin position="31"/>
        <end position="49"/>
    </location>
</feature>
<feature type="transmembrane region" description="Helical" evidence="5">
    <location>
        <begin position="130"/>
        <end position="149"/>
    </location>
</feature>
<sequence>MNIIDLIILAIIGLTALSGYRRGFILSFFSLIRLFFAIIISKALYPYIINFMTQNTSIYNGLNNFLYPKIQALLNGPSLLIADKITYLIIKLFIIIIIYFIVNSILILIIRQIDSFFKLPILNTLNKFSGLIFGFAKGVLLIYIIYALLTPVIMLKPESFISVSTTNSALARYFYKPDFILNYLKDNYLNLINSI</sequence>
<evidence type="ECO:0000313" key="6">
    <source>
        <dbReference type="EMBL" id="OLS01626.1"/>
    </source>
</evidence>
<protein>
    <submittedName>
        <fullName evidence="6">Colicin V production protein</fullName>
    </submittedName>
</protein>
<dbReference type="InterPro" id="IPR003825">
    <property type="entry name" value="Colicin-V_CvpA"/>
</dbReference>
<evidence type="ECO:0000256" key="4">
    <source>
        <dbReference type="ARBA" id="ARBA00023136"/>
    </source>
</evidence>
<dbReference type="AlphaFoldDB" id="A0A1U7M2X0"/>
<keyword evidence="4 5" id="KW-0472">Membrane</keyword>
<dbReference type="EMBL" id="LTDM01000065">
    <property type="protein sequence ID" value="OLS01626.1"/>
    <property type="molecule type" value="Genomic_DNA"/>
</dbReference>
<feature type="transmembrane region" description="Helical" evidence="5">
    <location>
        <begin position="88"/>
        <end position="110"/>
    </location>
</feature>
<reference evidence="6 7" key="1">
    <citation type="submission" date="2016-02" db="EMBL/GenBank/DDBJ databases">
        <title>Genome sequence of Tissierella creatinophila DSM 6911.</title>
        <authorList>
            <person name="Poehlein A."/>
            <person name="Daniel R."/>
        </authorList>
    </citation>
    <scope>NUCLEOTIDE SEQUENCE [LARGE SCALE GENOMIC DNA]</scope>
    <source>
        <strain evidence="6 7">DSM 6911</strain>
    </source>
</reference>
<comment type="subcellular location">
    <subcellularLocation>
        <location evidence="1">Membrane</location>
        <topology evidence="1">Multi-pass membrane protein</topology>
    </subcellularLocation>
</comment>
<evidence type="ECO:0000256" key="3">
    <source>
        <dbReference type="ARBA" id="ARBA00022989"/>
    </source>
</evidence>
<dbReference type="Proteomes" id="UP000186112">
    <property type="component" value="Unassembled WGS sequence"/>
</dbReference>
<dbReference type="Pfam" id="PF02674">
    <property type="entry name" value="Colicin_V"/>
    <property type="match status" value="1"/>
</dbReference>
<accession>A0A1U7M2X0</accession>
<evidence type="ECO:0000313" key="7">
    <source>
        <dbReference type="Proteomes" id="UP000186112"/>
    </source>
</evidence>
<evidence type="ECO:0000256" key="1">
    <source>
        <dbReference type="ARBA" id="ARBA00004141"/>
    </source>
</evidence>
<dbReference type="PANTHER" id="PTHR37306">
    <property type="entry name" value="COLICIN V PRODUCTION PROTEIN"/>
    <property type="match status" value="1"/>
</dbReference>
<dbReference type="GO" id="GO:0009403">
    <property type="term" value="P:toxin biosynthetic process"/>
    <property type="evidence" value="ECO:0007669"/>
    <property type="project" value="InterPro"/>
</dbReference>
<name>A0A1U7M2X0_TISCR</name>
<dbReference type="PANTHER" id="PTHR37306:SF1">
    <property type="entry name" value="COLICIN V PRODUCTION PROTEIN"/>
    <property type="match status" value="1"/>
</dbReference>
<dbReference type="OrthoDB" id="1952204at2"/>
<keyword evidence="3 5" id="KW-1133">Transmembrane helix</keyword>